<dbReference type="SMART" id="SM00422">
    <property type="entry name" value="HTH_MERR"/>
    <property type="match status" value="1"/>
</dbReference>
<dbReference type="PROSITE" id="PS50937">
    <property type="entry name" value="HTH_MERR_2"/>
    <property type="match status" value="1"/>
</dbReference>
<dbReference type="AlphaFoldDB" id="A0A399RGM7"/>
<reference evidence="2 3" key="1">
    <citation type="submission" date="2018-08" db="EMBL/GenBank/DDBJ databases">
        <title>Henriciella mobilis sp. nov., isolated from seawater.</title>
        <authorList>
            <person name="Cheng H."/>
            <person name="Wu Y.-H."/>
            <person name="Xu X.-W."/>
            <person name="Guo L.-L."/>
        </authorList>
    </citation>
    <scope>NUCLEOTIDE SEQUENCE [LARGE SCALE GENOMIC DNA]</scope>
    <source>
        <strain evidence="2 3">CCUG67844</strain>
    </source>
</reference>
<evidence type="ECO:0000313" key="2">
    <source>
        <dbReference type="EMBL" id="RIJ28995.1"/>
    </source>
</evidence>
<sequence>MGNAAKRVKKSAAAYRSIGEAAEELDLQPHVLRYWEGKFTRHLKPMKRPDGRRMYRPDDLRALQAIKLLVHEKGFTLKGAGQLLNEQGLDAVLDGAAILGSKVNAQQPDQTSTAEGPARKLQDSVRAAFSYEDTPQQTGLKGAERLETMLSDLMDIKARLDAARLRKAA</sequence>
<dbReference type="EMBL" id="QWGA01000007">
    <property type="protein sequence ID" value="RIJ28995.1"/>
    <property type="molecule type" value="Genomic_DNA"/>
</dbReference>
<dbReference type="InterPro" id="IPR009061">
    <property type="entry name" value="DNA-bd_dom_put_sf"/>
</dbReference>
<dbReference type="Pfam" id="PF13411">
    <property type="entry name" value="MerR_1"/>
    <property type="match status" value="1"/>
</dbReference>
<dbReference type="SUPFAM" id="SSF46955">
    <property type="entry name" value="Putative DNA-binding domain"/>
    <property type="match status" value="1"/>
</dbReference>
<dbReference type="RefSeq" id="WP_119454411.1">
    <property type="nucleotide sequence ID" value="NZ_QWGA01000007.1"/>
</dbReference>
<keyword evidence="3" id="KW-1185">Reference proteome</keyword>
<dbReference type="CDD" id="cd04765">
    <property type="entry name" value="HTH_MlrA-like_sg2"/>
    <property type="match status" value="1"/>
</dbReference>
<accession>A0A399RGM7</accession>
<comment type="caution">
    <text evidence="2">The sequence shown here is derived from an EMBL/GenBank/DDBJ whole genome shotgun (WGS) entry which is preliminary data.</text>
</comment>
<dbReference type="InterPro" id="IPR000551">
    <property type="entry name" value="MerR-type_HTH_dom"/>
</dbReference>
<gene>
    <name evidence="2" type="ORF">D1222_11545</name>
</gene>
<feature type="domain" description="HTH merR-type" evidence="1">
    <location>
        <begin position="17"/>
        <end position="86"/>
    </location>
</feature>
<dbReference type="Gene3D" id="1.10.1660.10">
    <property type="match status" value="1"/>
</dbReference>
<organism evidence="2 3">
    <name type="scientific">Henriciella algicola</name>
    <dbReference type="NCBI Taxonomy" id="1608422"/>
    <lineage>
        <taxon>Bacteria</taxon>
        <taxon>Pseudomonadati</taxon>
        <taxon>Pseudomonadota</taxon>
        <taxon>Alphaproteobacteria</taxon>
        <taxon>Hyphomonadales</taxon>
        <taxon>Hyphomonadaceae</taxon>
        <taxon>Henriciella</taxon>
    </lineage>
</organism>
<evidence type="ECO:0000259" key="1">
    <source>
        <dbReference type="PROSITE" id="PS50937"/>
    </source>
</evidence>
<protein>
    <submittedName>
        <fullName evidence="2">MerR family transcriptional regulator</fullName>
    </submittedName>
</protein>
<proteinExistence type="predicted"/>
<name>A0A399RGM7_9PROT</name>
<dbReference type="OrthoDB" id="9810140at2"/>
<evidence type="ECO:0000313" key="3">
    <source>
        <dbReference type="Proteomes" id="UP000265845"/>
    </source>
</evidence>
<dbReference type="GO" id="GO:0003677">
    <property type="term" value="F:DNA binding"/>
    <property type="evidence" value="ECO:0007669"/>
    <property type="project" value="InterPro"/>
</dbReference>
<dbReference type="Proteomes" id="UP000265845">
    <property type="component" value="Unassembled WGS sequence"/>
</dbReference>
<dbReference type="GO" id="GO:0006355">
    <property type="term" value="P:regulation of DNA-templated transcription"/>
    <property type="evidence" value="ECO:0007669"/>
    <property type="project" value="InterPro"/>
</dbReference>